<dbReference type="CDD" id="cd01889">
    <property type="entry name" value="SelB_euk"/>
    <property type="match status" value="1"/>
</dbReference>
<dbReference type="PROSITE" id="PS51722">
    <property type="entry name" value="G_TR_2"/>
    <property type="match status" value="1"/>
</dbReference>
<dbReference type="GO" id="GO:0003746">
    <property type="term" value="F:translation elongation factor activity"/>
    <property type="evidence" value="ECO:0007669"/>
    <property type="project" value="UniProtKB-KW"/>
</dbReference>
<dbReference type="Pfam" id="PF00009">
    <property type="entry name" value="GTP_EFTU"/>
    <property type="match status" value="1"/>
</dbReference>
<sequence>MARDFYNVNVGVLGHVDSGKTSLVAALSTTLSTAALDKNPQSKERGITLDLGFSSFTVPAPPHIAAVGYGRVQFTLVDCPGHASLIRTIIGGAQIIDLMLLVVDAAKGIQPQTAECIVIGEVAAGDMVVALNKIDQFPAEKRERFCRKAQKLVGATLGATRFAACPVVPVAARPGVAGDASGDGSAATAGAAASAAPIGVEQLVGTLLSRVRLRPGAASAAGTAGGGSAQEPFLFYIDHCFAIRGQGTVLTGTVMRGSLRVGDTLELPELRVQKKAKSMQMFKQPVQACASGDRCGICVTQLDAKLVERGLACAPGSVPTFEAAVASVEKIRFYSGELRSRSKMHVTVGHATVMADLLFFGLPDGEGEAPEAALAGMQARLAALSLPAGSGEGDAQQQQHQGQGQQQQQFDSRREYLFQDCLHGLEGRPPSAAAGHHPADQQQQQQVGSGEAPPPHYGPQWAYLRFSQPVTAPADSLVIGSKLDVDLHAATCRLAFAGRLCAVVPDPSDQSTLRSLLPIFKHKQREGVVERVEADGCTAICRGMFQKETDLARFSGMRVAAVPGGQQGRIEGGFGKSGKFRVHFPGGAPRPQPGAPPPRLLLSFKKFLFDDNKRRMAQ</sequence>
<feature type="domain" description="Tr-type G" evidence="2">
    <location>
        <begin position="5"/>
        <end position="216"/>
    </location>
</feature>
<organism evidence="3 4">
    <name type="scientific">Micractinium conductrix</name>
    <dbReference type="NCBI Taxonomy" id="554055"/>
    <lineage>
        <taxon>Eukaryota</taxon>
        <taxon>Viridiplantae</taxon>
        <taxon>Chlorophyta</taxon>
        <taxon>core chlorophytes</taxon>
        <taxon>Trebouxiophyceae</taxon>
        <taxon>Chlorellales</taxon>
        <taxon>Chlorellaceae</taxon>
        <taxon>Chlorella clade</taxon>
        <taxon>Micractinium</taxon>
    </lineage>
</organism>
<dbReference type="CDD" id="cd03696">
    <property type="entry name" value="SelB_II"/>
    <property type="match status" value="1"/>
</dbReference>
<dbReference type="InterPro" id="IPR049394">
    <property type="entry name" value="eEFSec_C"/>
</dbReference>
<dbReference type="OrthoDB" id="2067at2759"/>
<dbReference type="PANTHER" id="PTHR43721:SF11">
    <property type="entry name" value="SELENOCYSTEINE-SPECIFIC ELONGATION FACTOR"/>
    <property type="match status" value="1"/>
</dbReference>
<evidence type="ECO:0000259" key="2">
    <source>
        <dbReference type="PROSITE" id="PS51722"/>
    </source>
</evidence>
<keyword evidence="3" id="KW-0251">Elongation factor</keyword>
<dbReference type="CDD" id="cd04094">
    <property type="entry name" value="eSelB_III"/>
    <property type="match status" value="1"/>
</dbReference>
<dbReference type="Pfam" id="PF21208">
    <property type="entry name" value="euk_SelB_III"/>
    <property type="match status" value="1"/>
</dbReference>
<dbReference type="InterPro" id="IPR009000">
    <property type="entry name" value="Transl_B-barrel_sf"/>
</dbReference>
<dbReference type="NCBIfam" id="TIGR00231">
    <property type="entry name" value="small_GTP"/>
    <property type="match status" value="1"/>
</dbReference>
<accession>A0A2P6VBS2</accession>
<dbReference type="STRING" id="554055.A0A2P6VBS2"/>
<feature type="compositionally biased region" description="Low complexity" evidence="1">
    <location>
        <begin position="396"/>
        <end position="409"/>
    </location>
</feature>
<dbReference type="PRINTS" id="PR00315">
    <property type="entry name" value="ELONGATNFCT"/>
</dbReference>
<dbReference type="GO" id="GO:0003924">
    <property type="term" value="F:GTPase activity"/>
    <property type="evidence" value="ECO:0007669"/>
    <property type="project" value="InterPro"/>
</dbReference>
<evidence type="ECO:0000313" key="4">
    <source>
        <dbReference type="Proteomes" id="UP000239649"/>
    </source>
</evidence>
<dbReference type="EMBL" id="LHPF02000014">
    <property type="protein sequence ID" value="PSC71534.1"/>
    <property type="molecule type" value="Genomic_DNA"/>
</dbReference>
<keyword evidence="4" id="KW-1185">Reference proteome</keyword>
<proteinExistence type="predicted"/>
<evidence type="ECO:0000313" key="3">
    <source>
        <dbReference type="EMBL" id="PSC71534.1"/>
    </source>
</evidence>
<keyword evidence="3" id="KW-0648">Protein biosynthesis</keyword>
<evidence type="ECO:0000256" key="1">
    <source>
        <dbReference type="SAM" id="MobiDB-lite"/>
    </source>
</evidence>
<dbReference type="FunFam" id="2.40.30.10:FF:000052">
    <property type="entry name" value="Selenocysteine-specific elongation factor EF-Sec"/>
    <property type="match status" value="1"/>
</dbReference>
<comment type="caution">
    <text evidence="3">The sequence shown here is derived from an EMBL/GenBank/DDBJ whole genome shotgun (WGS) entry which is preliminary data.</text>
</comment>
<dbReference type="Gene3D" id="2.40.30.10">
    <property type="entry name" value="Translation factors"/>
    <property type="match status" value="1"/>
</dbReference>
<dbReference type="GO" id="GO:0001514">
    <property type="term" value="P:selenocysteine incorporation"/>
    <property type="evidence" value="ECO:0007669"/>
    <property type="project" value="TreeGrafter"/>
</dbReference>
<dbReference type="Pfam" id="PF21131">
    <property type="entry name" value="eEFSec_4th"/>
    <property type="match status" value="1"/>
</dbReference>
<protein>
    <submittedName>
        <fullName evidence="3">Selenocysteine-specific elongation factor</fullName>
    </submittedName>
</protein>
<name>A0A2P6VBS2_9CHLO</name>
<feature type="region of interest" description="Disordered" evidence="1">
    <location>
        <begin position="427"/>
        <end position="460"/>
    </location>
</feature>
<dbReference type="InterPro" id="IPR005225">
    <property type="entry name" value="Small_GTP-bd"/>
</dbReference>
<dbReference type="InterPro" id="IPR050055">
    <property type="entry name" value="EF-Tu_GTPase"/>
</dbReference>
<dbReference type="SUPFAM" id="SSF50447">
    <property type="entry name" value="Translation proteins"/>
    <property type="match status" value="1"/>
</dbReference>
<dbReference type="Gene3D" id="3.40.50.300">
    <property type="entry name" value="P-loop containing nucleotide triphosphate hydrolases"/>
    <property type="match status" value="1"/>
</dbReference>
<dbReference type="InterPro" id="IPR000795">
    <property type="entry name" value="T_Tr_GTP-bd_dom"/>
</dbReference>
<dbReference type="GO" id="GO:0005525">
    <property type="term" value="F:GTP binding"/>
    <property type="evidence" value="ECO:0007669"/>
    <property type="project" value="InterPro"/>
</dbReference>
<dbReference type="PANTHER" id="PTHR43721">
    <property type="entry name" value="ELONGATION FACTOR TU-RELATED"/>
    <property type="match status" value="1"/>
</dbReference>
<dbReference type="SUPFAM" id="SSF52540">
    <property type="entry name" value="P-loop containing nucleoside triphosphate hydrolases"/>
    <property type="match status" value="1"/>
</dbReference>
<dbReference type="InterPro" id="IPR027417">
    <property type="entry name" value="P-loop_NTPase"/>
</dbReference>
<reference evidence="3 4" key="1">
    <citation type="journal article" date="2018" name="Plant J.">
        <title>Genome sequences of Chlorella sorokiniana UTEX 1602 and Micractinium conductrix SAG 241.80: implications to maltose excretion by a green alga.</title>
        <authorList>
            <person name="Arriola M.B."/>
            <person name="Velmurugan N."/>
            <person name="Zhang Y."/>
            <person name="Plunkett M.H."/>
            <person name="Hondzo H."/>
            <person name="Barney B.M."/>
        </authorList>
    </citation>
    <scope>NUCLEOTIDE SEQUENCE [LARGE SCALE GENOMIC DNA]</scope>
    <source>
        <strain evidence="3 4">SAG 241.80</strain>
    </source>
</reference>
<dbReference type="InterPro" id="IPR049393">
    <property type="entry name" value="eEFSec_III"/>
</dbReference>
<dbReference type="AlphaFoldDB" id="A0A2P6VBS2"/>
<feature type="region of interest" description="Disordered" evidence="1">
    <location>
        <begin position="388"/>
        <end position="410"/>
    </location>
</feature>
<dbReference type="Proteomes" id="UP000239649">
    <property type="component" value="Unassembled WGS sequence"/>
</dbReference>
<gene>
    <name evidence="3" type="ORF">C2E20_5109</name>
</gene>